<dbReference type="InterPro" id="IPR051206">
    <property type="entry name" value="NAMLAA_amidase_2"/>
</dbReference>
<sequence length="232" mass="25616">MAAPRTDPSRQARRPGAWRGGWWRWALRVRSPHHNTRPANLPVNLVVLHSISLPAGQFGGPWITDLFLGRLDTRAHESFTALAGLRVSAHFLIRRDGRVLQFVDTRRRAWHAGVSSWLGRANCNDFSVGIELEGLEGDTFESAQYGALARLLRALAGSLQIEAVVGHEHVAPGRKGDPGSGFDWARLRRLLRMRQLWVHGASPRPARAASRTGRRTGGIGRSTVRHTTASGL</sequence>
<protein>
    <recommendedName>
        <fullName evidence="11">1,6-anhydro-N-acetylmuramyl-L-alanine amidase AmpD</fullName>
        <ecNumber evidence="5">3.5.1.28</ecNumber>
    </recommendedName>
    <alternativeName>
        <fullName evidence="12">N-acetylmuramoyl-L-alanine amidase</fullName>
    </alternativeName>
</protein>
<keyword evidence="8 15" id="KW-0378">Hydrolase</keyword>
<dbReference type="EMBL" id="SACT01000002">
    <property type="protein sequence ID" value="RVT52149.1"/>
    <property type="molecule type" value="Genomic_DNA"/>
</dbReference>
<evidence type="ECO:0000256" key="11">
    <source>
        <dbReference type="ARBA" id="ARBA00039257"/>
    </source>
</evidence>
<evidence type="ECO:0000256" key="3">
    <source>
        <dbReference type="ARBA" id="ARBA00004496"/>
    </source>
</evidence>
<evidence type="ECO:0000256" key="12">
    <source>
        <dbReference type="ARBA" id="ARBA00042615"/>
    </source>
</evidence>
<dbReference type="GO" id="GO:0046872">
    <property type="term" value="F:metal ion binding"/>
    <property type="evidence" value="ECO:0007669"/>
    <property type="project" value="UniProtKB-KW"/>
</dbReference>
<name>A0A3S2TN79_9BURK</name>
<dbReference type="GO" id="GO:0005737">
    <property type="term" value="C:cytoplasm"/>
    <property type="evidence" value="ECO:0007669"/>
    <property type="project" value="UniProtKB-SubCell"/>
</dbReference>
<comment type="similarity">
    <text evidence="4">Belongs to the N-acetylmuramoyl-L-alanine amidase 2 family.</text>
</comment>
<dbReference type="Pfam" id="PF01510">
    <property type="entry name" value="Amidase_2"/>
    <property type="match status" value="1"/>
</dbReference>
<reference evidence="15 16" key="1">
    <citation type="submission" date="2019-01" db="EMBL/GenBank/DDBJ databases">
        <authorList>
            <person name="Chen W.-M."/>
        </authorList>
    </citation>
    <scope>NUCLEOTIDE SEQUENCE [LARGE SCALE GENOMIC DNA]</scope>
    <source>
        <strain evidence="15 16">ICH-3</strain>
    </source>
</reference>
<dbReference type="OrthoDB" id="9794842at2"/>
<comment type="caution">
    <text evidence="15">The sequence shown here is derived from an EMBL/GenBank/DDBJ whole genome shotgun (WGS) entry which is preliminary data.</text>
</comment>
<dbReference type="GO" id="GO:0071555">
    <property type="term" value="P:cell wall organization"/>
    <property type="evidence" value="ECO:0007669"/>
    <property type="project" value="UniProtKB-KW"/>
</dbReference>
<evidence type="ECO:0000256" key="13">
    <source>
        <dbReference type="SAM" id="MobiDB-lite"/>
    </source>
</evidence>
<keyword evidence="16" id="KW-1185">Reference proteome</keyword>
<feature type="region of interest" description="Disordered" evidence="13">
    <location>
        <begin position="202"/>
        <end position="232"/>
    </location>
</feature>
<dbReference type="GO" id="GO:0009253">
    <property type="term" value="P:peptidoglycan catabolic process"/>
    <property type="evidence" value="ECO:0007669"/>
    <property type="project" value="InterPro"/>
</dbReference>
<evidence type="ECO:0000256" key="2">
    <source>
        <dbReference type="ARBA" id="ARBA00001947"/>
    </source>
</evidence>
<evidence type="ECO:0000256" key="5">
    <source>
        <dbReference type="ARBA" id="ARBA00011901"/>
    </source>
</evidence>
<keyword evidence="9" id="KW-0862">Zinc</keyword>
<comment type="subcellular location">
    <subcellularLocation>
        <location evidence="3">Cytoplasm</location>
    </subcellularLocation>
</comment>
<dbReference type="NCBIfam" id="NF008758">
    <property type="entry name" value="PRK11789.1"/>
    <property type="match status" value="1"/>
</dbReference>
<dbReference type="InterPro" id="IPR036505">
    <property type="entry name" value="Amidase/PGRP_sf"/>
</dbReference>
<dbReference type="PANTHER" id="PTHR30417:SF4">
    <property type="entry name" value="1,6-ANHYDRO-N-ACETYLMURAMYL-L-ALANINE AMIDASE AMPD"/>
    <property type="match status" value="1"/>
</dbReference>
<dbReference type="GO" id="GO:0008745">
    <property type="term" value="F:N-acetylmuramoyl-L-alanine amidase activity"/>
    <property type="evidence" value="ECO:0007669"/>
    <property type="project" value="UniProtKB-EC"/>
</dbReference>
<evidence type="ECO:0000256" key="8">
    <source>
        <dbReference type="ARBA" id="ARBA00022801"/>
    </source>
</evidence>
<evidence type="ECO:0000313" key="16">
    <source>
        <dbReference type="Proteomes" id="UP000288178"/>
    </source>
</evidence>
<accession>A0A3S2TN79</accession>
<gene>
    <name evidence="15" type="primary">ampD</name>
    <name evidence="15" type="ORF">ENE75_06700</name>
</gene>
<dbReference type="GO" id="GO:0009254">
    <property type="term" value="P:peptidoglycan turnover"/>
    <property type="evidence" value="ECO:0007669"/>
    <property type="project" value="TreeGrafter"/>
</dbReference>
<dbReference type="EC" id="3.5.1.28" evidence="5"/>
<keyword evidence="7" id="KW-0479">Metal-binding</keyword>
<evidence type="ECO:0000256" key="9">
    <source>
        <dbReference type="ARBA" id="ARBA00022833"/>
    </source>
</evidence>
<dbReference type="Gene3D" id="3.40.80.10">
    <property type="entry name" value="Peptidoglycan recognition protein-like"/>
    <property type="match status" value="1"/>
</dbReference>
<evidence type="ECO:0000313" key="15">
    <source>
        <dbReference type="EMBL" id="RVT52149.1"/>
    </source>
</evidence>
<dbReference type="Proteomes" id="UP000288178">
    <property type="component" value="Unassembled WGS sequence"/>
</dbReference>
<evidence type="ECO:0000256" key="4">
    <source>
        <dbReference type="ARBA" id="ARBA00007553"/>
    </source>
</evidence>
<comment type="catalytic activity">
    <reaction evidence="1">
        <text>Hydrolyzes the link between N-acetylmuramoyl residues and L-amino acid residues in certain cell-wall glycopeptides.</text>
        <dbReference type="EC" id="3.5.1.28"/>
    </reaction>
</comment>
<proteinExistence type="inferred from homology"/>
<dbReference type="SUPFAM" id="SSF55846">
    <property type="entry name" value="N-acetylmuramoyl-L-alanine amidase-like"/>
    <property type="match status" value="1"/>
</dbReference>
<feature type="compositionally biased region" description="Low complexity" evidence="13">
    <location>
        <begin position="202"/>
        <end position="211"/>
    </location>
</feature>
<evidence type="ECO:0000256" key="7">
    <source>
        <dbReference type="ARBA" id="ARBA00022723"/>
    </source>
</evidence>
<comment type="cofactor">
    <cofactor evidence="2">
        <name>Zn(2+)</name>
        <dbReference type="ChEBI" id="CHEBI:29105"/>
    </cofactor>
</comment>
<dbReference type="CDD" id="cd06583">
    <property type="entry name" value="PGRP"/>
    <property type="match status" value="1"/>
</dbReference>
<dbReference type="SMART" id="SM00644">
    <property type="entry name" value="Ami_2"/>
    <property type="match status" value="1"/>
</dbReference>
<dbReference type="InterPro" id="IPR002502">
    <property type="entry name" value="Amidase_domain"/>
</dbReference>
<dbReference type="PANTHER" id="PTHR30417">
    <property type="entry name" value="N-ACETYLMURAMOYL-L-ALANINE AMIDASE AMID"/>
    <property type="match status" value="1"/>
</dbReference>
<keyword evidence="10" id="KW-0961">Cell wall biogenesis/degradation</keyword>
<evidence type="ECO:0000256" key="6">
    <source>
        <dbReference type="ARBA" id="ARBA00022490"/>
    </source>
</evidence>
<keyword evidence="6" id="KW-0963">Cytoplasm</keyword>
<evidence type="ECO:0000256" key="10">
    <source>
        <dbReference type="ARBA" id="ARBA00023316"/>
    </source>
</evidence>
<dbReference type="AlphaFoldDB" id="A0A3S2TN79"/>
<dbReference type="RefSeq" id="WP_128197109.1">
    <property type="nucleotide sequence ID" value="NZ_SACT01000002.1"/>
</dbReference>
<feature type="domain" description="N-acetylmuramoyl-L-alanine amidase" evidence="14">
    <location>
        <begin position="31"/>
        <end position="179"/>
    </location>
</feature>
<evidence type="ECO:0000259" key="14">
    <source>
        <dbReference type="SMART" id="SM00644"/>
    </source>
</evidence>
<organism evidence="15 16">
    <name type="scientific">Rubrivivax albus</name>
    <dbReference type="NCBI Taxonomy" id="2499835"/>
    <lineage>
        <taxon>Bacteria</taxon>
        <taxon>Pseudomonadati</taxon>
        <taxon>Pseudomonadota</taxon>
        <taxon>Betaproteobacteria</taxon>
        <taxon>Burkholderiales</taxon>
        <taxon>Sphaerotilaceae</taxon>
        <taxon>Rubrivivax</taxon>
    </lineage>
</organism>
<evidence type="ECO:0000256" key="1">
    <source>
        <dbReference type="ARBA" id="ARBA00001561"/>
    </source>
</evidence>